<keyword evidence="2" id="KW-0805">Transcription regulation</keyword>
<keyword evidence="3" id="KW-0238">DNA-binding</keyword>
<keyword evidence="9" id="KW-1185">Reference proteome</keyword>
<dbReference type="InterPro" id="IPR001789">
    <property type="entry name" value="Sig_transdc_resp-reg_receiver"/>
</dbReference>
<dbReference type="InterPro" id="IPR058245">
    <property type="entry name" value="NreC/VraR/RcsB-like_REC"/>
</dbReference>
<keyword evidence="4" id="KW-0804">Transcription</keyword>
<dbReference type="Gene3D" id="3.40.50.2300">
    <property type="match status" value="1"/>
</dbReference>
<gene>
    <name evidence="8" type="ORF">Q8X39_13605</name>
</gene>
<dbReference type="SMART" id="SM00448">
    <property type="entry name" value="REC"/>
    <property type="match status" value="1"/>
</dbReference>
<dbReference type="Gene3D" id="1.10.10.10">
    <property type="entry name" value="Winged helix-like DNA-binding domain superfamily/Winged helix DNA-binding domain"/>
    <property type="match status" value="1"/>
</dbReference>
<dbReference type="EMBL" id="JAUZEE010000007">
    <property type="protein sequence ID" value="MDP4301673.1"/>
    <property type="molecule type" value="Genomic_DNA"/>
</dbReference>
<name>A0ABT9G5B2_LEPDI</name>
<dbReference type="SUPFAM" id="SSF52172">
    <property type="entry name" value="CheY-like"/>
    <property type="match status" value="1"/>
</dbReference>
<dbReference type="PRINTS" id="PR00038">
    <property type="entry name" value="HTHLUXR"/>
</dbReference>
<dbReference type="CDD" id="cd06170">
    <property type="entry name" value="LuxR_C_like"/>
    <property type="match status" value="1"/>
</dbReference>
<feature type="domain" description="Response regulatory" evidence="7">
    <location>
        <begin position="3"/>
        <end position="119"/>
    </location>
</feature>
<dbReference type="PANTHER" id="PTHR43214:SF41">
    <property type="entry name" value="NITRATE_NITRITE RESPONSE REGULATOR PROTEIN NARP"/>
    <property type="match status" value="1"/>
</dbReference>
<evidence type="ECO:0000256" key="1">
    <source>
        <dbReference type="ARBA" id="ARBA00022553"/>
    </source>
</evidence>
<protein>
    <submittedName>
        <fullName evidence="8">Response regulator transcription factor</fullName>
    </submittedName>
</protein>
<dbReference type="CDD" id="cd17535">
    <property type="entry name" value="REC_NarL-like"/>
    <property type="match status" value="1"/>
</dbReference>
<evidence type="ECO:0000256" key="3">
    <source>
        <dbReference type="ARBA" id="ARBA00023125"/>
    </source>
</evidence>
<proteinExistence type="predicted"/>
<sequence>MKQILLLEDLPEIRAYLRALVLQVFPGSTVIESARIADALQQVVAHRFDLAMIDLGLPDGSGVKVVQALRDQQPDAQSVVVTIHDDDDHLFPALQAGAYGYLLKEQPREQLMEHLQRISQGEPPLSPSIARRMISYFSAQASRPAAQQPAASDQLMPNVQLTEREREVLLRVAKGFTLPEIGTQLGLSRHTIADYVKQIYRKLNVSSRAEAALEAQRLGLFRR</sequence>
<dbReference type="Pfam" id="PF00072">
    <property type="entry name" value="Response_reg"/>
    <property type="match status" value="1"/>
</dbReference>
<feature type="domain" description="HTH luxR-type" evidence="6">
    <location>
        <begin position="154"/>
        <end position="219"/>
    </location>
</feature>
<dbReference type="InterPro" id="IPR000792">
    <property type="entry name" value="Tscrpt_reg_LuxR_C"/>
</dbReference>
<evidence type="ECO:0000259" key="6">
    <source>
        <dbReference type="PROSITE" id="PS50043"/>
    </source>
</evidence>
<dbReference type="Pfam" id="PF00196">
    <property type="entry name" value="GerE"/>
    <property type="match status" value="1"/>
</dbReference>
<accession>A0ABT9G5B2</accession>
<dbReference type="InterPro" id="IPR016032">
    <property type="entry name" value="Sig_transdc_resp-reg_C-effctor"/>
</dbReference>
<dbReference type="PROSITE" id="PS50043">
    <property type="entry name" value="HTH_LUXR_2"/>
    <property type="match status" value="1"/>
</dbReference>
<evidence type="ECO:0000256" key="4">
    <source>
        <dbReference type="ARBA" id="ARBA00023163"/>
    </source>
</evidence>
<reference evidence="8 9" key="1">
    <citation type="submission" date="2023-08" db="EMBL/GenBank/DDBJ databases">
        <authorList>
            <person name="Roldan D.M."/>
            <person name="Menes R.J."/>
        </authorList>
    </citation>
    <scope>NUCLEOTIDE SEQUENCE [LARGE SCALE GENOMIC DNA]</scope>
    <source>
        <strain evidence="8 9">CCM 2812</strain>
    </source>
</reference>
<evidence type="ECO:0000313" key="8">
    <source>
        <dbReference type="EMBL" id="MDP4301673.1"/>
    </source>
</evidence>
<evidence type="ECO:0000313" key="9">
    <source>
        <dbReference type="Proteomes" id="UP001235760"/>
    </source>
</evidence>
<dbReference type="InterPro" id="IPR011006">
    <property type="entry name" value="CheY-like_superfamily"/>
</dbReference>
<evidence type="ECO:0000259" key="7">
    <source>
        <dbReference type="PROSITE" id="PS50110"/>
    </source>
</evidence>
<feature type="modified residue" description="4-aspartylphosphate" evidence="5">
    <location>
        <position position="54"/>
    </location>
</feature>
<dbReference type="SUPFAM" id="SSF46894">
    <property type="entry name" value="C-terminal effector domain of the bipartite response regulators"/>
    <property type="match status" value="1"/>
</dbReference>
<dbReference type="InterPro" id="IPR039420">
    <property type="entry name" value="WalR-like"/>
</dbReference>
<dbReference type="PROSITE" id="PS50110">
    <property type="entry name" value="RESPONSE_REGULATORY"/>
    <property type="match status" value="1"/>
</dbReference>
<evidence type="ECO:0000256" key="5">
    <source>
        <dbReference type="PROSITE-ProRule" id="PRU00169"/>
    </source>
</evidence>
<keyword evidence="1 5" id="KW-0597">Phosphoprotein</keyword>
<dbReference type="SMART" id="SM00421">
    <property type="entry name" value="HTH_LUXR"/>
    <property type="match status" value="1"/>
</dbReference>
<dbReference type="Proteomes" id="UP001235760">
    <property type="component" value="Unassembled WGS sequence"/>
</dbReference>
<dbReference type="RefSeq" id="WP_305750223.1">
    <property type="nucleotide sequence ID" value="NZ_JAUZEE010000007.1"/>
</dbReference>
<dbReference type="PANTHER" id="PTHR43214">
    <property type="entry name" value="TWO-COMPONENT RESPONSE REGULATOR"/>
    <property type="match status" value="1"/>
</dbReference>
<evidence type="ECO:0000256" key="2">
    <source>
        <dbReference type="ARBA" id="ARBA00023015"/>
    </source>
</evidence>
<organism evidence="8 9">
    <name type="scientific">Leptothrix discophora</name>
    <dbReference type="NCBI Taxonomy" id="89"/>
    <lineage>
        <taxon>Bacteria</taxon>
        <taxon>Pseudomonadati</taxon>
        <taxon>Pseudomonadota</taxon>
        <taxon>Betaproteobacteria</taxon>
        <taxon>Burkholderiales</taxon>
        <taxon>Sphaerotilaceae</taxon>
        <taxon>Leptothrix</taxon>
    </lineage>
</organism>
<dbReference type="InterPro" id="IPR036388">
    <property type="entry name" value="WH-like_DNA-bd_sf"/>
</dbReference>
<comment type="caution">
    <text evidence="8">The sequence shown here is derived from an EMBL/GenBank/DDBJ whole genome shotgun (WGS) entry which is preliminary data.</text>
</comment>